<evidence type="ECO:0000256" key="1">
    <source>
        <dbReference type="SAM" id="Phobius"/>
    </source>
</evidence>
<reference evidence="3" key="2">
    <citation type="submission" date="2014-11" db="EMBL/GenBank/DDBJ databases">
        <title>Draft genome sequence of Hydrogenophaga intermedia S1.</title>
        <authorList>
            <person name="Gan H.M."/>
            <person name="Chew T.H."/>
            <person name="Stolz A."/>
        </authorList>
    </citation>
    <scope>NUCLEOTIDE SEQUENCE [LARGE SCALE GENOMIC DNA]</scope>
    <source>
        <strain evidence="3">S1</strain>
    </source>
</reference>
<name>A0A1L1PBF3_HYDIT</name>
<keyword evidence="1" id="KW-0812">Transmembrane</keyword>
<evidence type="ECO:0000313" key="2">
    <source>
        <dbReference type="EMBL" id="CDN87352.1"/>
    </source>
</evidence>
<reference evidence="3" key="1">
    <citation type="submission" date="2014-02" db="EMBL/GenBank/DDBJ databases">
        <authorList>
            <person name="Gan H."/>
        </authorList>
    </citation>
    <scope>NUCLEOTIDE SEQUENCE [LARGE SCALE GENOMIC DNA]</scope>
    <source>
        <strain evidence="3">S1</strain>
    </source>
</reference>
<accession>A0A1L1PBF3</accession>
<gene>
    <name evidence="2" type="ORF">BN948_01774</name>
</gene>
<evidence type="ECO:0000313" key="3">
    <source>
        <dbReference type="Proteomes" id="UP000028878"/>
    </source>
</evidence>
<keyword evidence="1" id="KW-0472">Membrane</keyword>
<dbReference type="EMBL" id="CCAE010000010">
    <property type="protein sequence ID" value="CDN87352.1"/>
    <property type="molecule type" value="Genomic_DNA"/>
</dbReference>
<dbReference type="Proteomes" id="UP000028878">
    <property type="component" value="Unassembled WGS sequence"/>
</dbReference>
<organism evidence="2 3">
    <name type="scientific">Hydrogenophaga intermedia</name>
    <dbReference type="NCBI Taxonomy" id="65786"/>
    <lineage>
        <taxon>Bacteria</taxon>
        <taxon>Pseudomonadati</taxon>
        <taxon>Pseudomonadota</taxon>
        <taxon>Betaproteobacteria</taxon>
        <taxon>Burkholderiales</taxon>
        <taxon>Comamonadaceae</taxon>
        <taxon>Hydrogenophaga</taxon>
    </lineage>
</organism>
<dbReference type="RefSeq" id="WP_035621230.1">
    <property type="nucleotide sequence ID" value="NZ_CCAE010000010.1"/>
</dbReference>
<keyword evidence="3" id="KW-1185">Reference proteome</keyword>
<proteinExistence type="predicted"/>
<keyword evidence="1" id="KW-1133">Transmembrane helix</keyword>
<dbReference type="AlphaFoldDB" id="A0A1L1PBF3"/>
<protein>
    <submittedName>
        <fullName evidence="2">Uncharacterized protein</fullName>
    </submittedName>
</protein>
<sequence length="79" mass="8412">MTELFWWQAALLFWIAVCFFRVGAATKGIAMTRRAWSEIAQAAIVVVVVFGLVTEGRGCQSLRAGSVDAGAACMGDAPC</sequence>
<feature type="transmembrane region" description="Helical" evidence="1">
    <location>
        <begin position="35"/>
        <end position="53"/>
    </location>
</feature>